<reference evidence="1 2" key="2">
    <citation type="journal article" date="2021" name="Microorganisms">
        <title>The Ever-Expanding Pseudomonas Genus: Description of 43 New Species and Partition of the Pseudomonas putida Group.</title>
        <authorList>
            <person name="Girard L."/>
            <person name="Lood C."/>
            <person name="Hofte M."/>
            <person name="Vandamme P."/>
            <person name="Rokni-Zadeh H."/>
            <person name="van Noort V."/>
            <person name="Lavigne R."/>
            <person name="De Mot R."/>
        </authorList>
    </citation>
    <scope>NUCLEOTIDE SEQUENCE [LARGE SCALE GENOMIC DNA]</scope>
    <source>
        <strain evidence="1 2">RW8P3</strain>
    </source>
</reference>
<name>A0A9E6TNZ6_9PSED</name>
<reference evidence="1 2" key="1">
    <citation type="journal article" date="2020" name="Microorganisms">
        <title>Reliable Identification of Environmental Pseudomonas Isolates Using the rpoD Gene.</title>
        <authorList>
            <consortium name="The Broad Institute Genome Sequencing Platform"/>
            <person name="Girard L."/>
            <person name="Lood C."/>
            <person name="Rokni-Zadeh H."/>
            <person name="van Noort V."/>
            <person name="Lavigne R."/>
            <person name="De Mot R."/>
        </authorList>
    </citation>
    <scope>NUCLEOTIDE SEQUENCE [LARGE SCALE GENOMIC DNA]</scope>
    <source>
        <strain evidence="1 2">RW8P3</strain>
    </source>
</reference>
<gene>
    <name evidence="1" type="ORF">HU752_018145</name>
</gene>
<dbReference type="EMBL" id="CP077093">
    <property type="protein sequence ID" value="QXI25888.1"/>
    <property type="molecule type" value="Genomic_DNA"/>
</dbReference>
<organism evidence="1 2">
    <name type="scientific">Pseudomonas vanderleydeniana</name>
    <dbReference type="NCBI Taxonomy" id="2745495"/>
    <lineage>
        <taxon>Bacteria</taxon>
        <taxon>Pseudomonadati</taxon>
        <taxon>Pseudomonadota</taxon>
        <taxon>Gammaproteobacteria</taxon>
        <taxon>Pseudomonadales</taxon>
        <taxon>Pseudomonadaceae</taxon>
        <taxon>Pseudomonas</taxon>
    </lineage>
</organism>
<proteinExistence type="predicted"/>
<evidence type="ECO:0000313" key="2">
    <source>
        <dbReference type="Proteomes" id="UP000634530"/>
    </source>
</evidence>
<dbReference type="InterPro" id="IPR036392">
    <property type="entry name" value="PLAT/LH2_dom_sf"/>
</dbReference>
<evidence type="ECO:0000313" key="1">
    <source>
        <dbReference type="EMBL" id="QXI25888.1"/>
    </source>
</evidence>
<dbReference type="SUPFAM" id="SSF49723">
    <property type="entry name" value="Lipase/lipooxygenase domain (PLAT/LH2 domain)"/>
    <property type="match status" value="1"/>
</dbReference>
<dbReference type="Proteomes" id="UP000634530">
    <property type="component" value="Chromosome"/>
</dbReference>
<dbReference type="KEGG" id="pvw:HU752_018145"/>
<dbReference type="AlphaFoldDB" id="A0A9E6TNZ6"/>
<dbReference type="RefSeq" id="WP_186683537.1">
    <property type="nucleotide sequence ID" value="NZ_CP077093.1"/>
</dbReference>
<keyword evidence="2" id="KW-1185">Reference proteome</keyword>
<sequence length="307" mass="34172">MSEHEPVHQLSVTVKVADDYYAGTDDRILISLNSPSRAVQLFDGPTRGQSKTLEIDITDMFGSSPICLSDLSEVYLYQEPAPHPLSSDAWKLESIILTVNGHYTNDSLGHINRWLDVPSPVVHPVWSGSIAPCAWRDTRHAPAHYGDTTYPVTWLPYIADLKSWRNYDPATIDGVGQLVGMRNGQLIGQQLKDRHCETLVPNGEHDSYTWVFTPEGAIIYRLWQHRQTADYVRHSQLGSGKPVVCAGEFRIERTRSGSGMVDMIAMVNDASGHYKPDGGACLAPVERKLRALGIPTQHISWSTRNKG</sequence>
<protein>
    <submittedName>
        <fullName evidence="1">Uncharacterized protein</fullName>
    </submittedName>
</protein>
<dbReference type="Gene3D" id="2.60.60.20">
    <property type="entry name" value="PLAT/LH2 domain"/>
    <property type="match status" value="1"/>
</dbReference>
<accession>A0A9E6TNZ6</accession>